<name>A0ABQ5J0B6_9ASTR</name>
<evidence type="ECO:0000313" key="1">
    <source>
        <dbReference type="EMBL" id="GJU04649.1"/>
    </source>
</evidence>
<evidence type="ECO:0000313" key="2">
    <source>
        <dbReference type="Proteomes" id="UP001151760"/>
    </source>
</evidence>
<dbReference type="EMBL" id="BQNB010021270">
    <property type="protein sequence ID" value="GJU04649.1"/>
    <property type="molecule type" value="Genomic_DNA"/>
</dbReference>
<organism evidence="1 2">
    <name type="scientific">Tanacetum coccineum</name>
    <dbReference type="NCBI Taxonomy" id="301880"/>
    <lineage>
        <taxon>Eukaryota</taxon>
        <taxon>Viridiplantae</taxon>
        <taxon>Streptophyta</taxon>
        <taxon>Embryophyta</taxon>
        <taxon>Tracheophyta</taxon>
        <taxon>Spermatophyta</taxon>
        <taxon>Magnoliopsida</taxon>
        <taxon>eudicotyledons</taxon>
        <taxon>Gunneridae</taxon>
        <taxon>Pentapetalae</taxon>
        <taxon>asterids</taxon>
        <taxon>campanulids</taxon>
        <taxon>Asterales</taxon>
        <taxon>Asteraceae</taxon>
        <taxon>Asteroideae</taxon>
        <taxon>Anthemideae</taxon>
        <taxon>Anthemidinae</taxon>
        <taxon>Tanacetum</taxon>
    </lineage>
</organism>
<protein>
    <submittedName>
        <fullName evidence="1">Uncharacterized protein</fullName>
    </submittedName>
</protein>
<comment type="caution">
    <text evidence="1">The sequence shown here is derived from an EMBL/GenBank/DDBJ whole genome shotgun (WGS) entry which is preliminary data.</text>
</comment>
<reference evidence="1" key="1">
    <citation type="journal article" date="2022" name="Int. J. Mol. Sci.">
        <title>Draft Genome of Tanacetum Coccineum: Genomic Comparison of Closely Related Tanacetum-Family Plants.</title>
        <authorList>
            <person name="Yamashiro T."/>
            <person name="Shiraishi A."/>
            <person name="Nakayama K."/>
            <person name="Satake H."/>
        </authorList>
    </citation>
    <scope>NUCLEOTIDE SEQUENCE</scope>
</reference>
<proteinExistence type="predicted"/>
<accession>A0ABQ5J0B6</accession>
<keyword evidence="2" id="KW-1185">Reference proteome</keyword>
<sequence>MDEYESGVEWESDCWEPTRNVAAPVIGNYGNGQNHFKLPKSTQGAYVEKQYDSNIMAETPNVDLSRGDVERHVVNNKETNADFESLLNNFKVELDKGTMVNCEAKAVNKRLTAELAKYKGQQTFFKYNEHKYNELEIGYRNFVYEEQCLTQKQDDLTRSLEKMITM</sequence>
<reference evidence="1" key="2">
    <citation type="submission" date="2022-01" db="EMBL/GenBank/DDBJ databases">
        <authorList>
            <person name="Yamashiro T."/>
            <person name="Shiraishi A."/>
            <person name="Satake H."/>
            <person name="Nakayama K."/>
        </authorList>
    </citation>
    <scope>NUCLEOTIDE SEQUENCE</scope>
</reference>
<gene>
    <name evidence="1" type="ORF">Tco_1121079</name>
</gene>
<dbReference type="Proteomes" id="UP001151760">
    <property type="component" value="Unassembled WGS sequence"/>
</dbReference>